<gene>
    <name evidence="2" type="ORF">ACA29_00540</name>
</gene>
<dbReference type="PATRIC" id="fig|217031.4.peg.179"/>
<reference evidence="2 3" key="1">
    <citation type="submission" date="2015-06" db="EMBL/GenBank/DDBJ databases">
        <title>Genome sequencing project of Bacillus galactosidilyticus PL133.</title>
        <authorList>
            <person name="Gaiero J."/>
            <person name="Nicol R."/>
            <person name="Habash M."/>
        </authorList>
    </citation>
    <scope>NUCLEOTIDE SEQUENCE [LARGE SCALE GENOMIC DNA]</scope>
    <source>
        <strain evidence="2 3">PL133</strain>
    </source>
</reference>
<evidence type="ECO:0000256" key="1">
    <source>
        <dbReference type="SAM" id="Phobius"/>
    </source>
</evidence>
<feature type="transmembrane region" description="Helical" evidence="1">
    <location>
        <begin position="12"/>
        <end position="34"/>
    </location>
</feature>
<comment type="caution">
    <text evidence="2">The sequence shown here is derived from an EMBL/GenBank/DDBJ whole genome shotgun (WGS) entry which is preliminary data.</text>
</comment>
<evidence type="ECO:0000313" key="2">
    <source>
        <dbReference type="EMBL" id="KRG17084.1"/>
    </source>
</evidence>
<dbReference type="EMBL" id="LGPB01000009">
    <property type="protein sequence ID" value="KRG17084.1"/>
    <property type="molecule type" value="Genomic_DNA"/>
</dbReference>
<evidence type="ECO:0000313" key="3">
    <source>
        <dbReference type="Proteomes" id="UP000053881"/>
    </source>
</evidence>
<name>A0A0Q9Y8H6_9BACI</name>
<keyword evidence="1" id="KW-0472">Membrane</keyword>
<proteinExistence type="predicted"/>
<organism evidence="2 3">
    <name type="scientific">Lederbergia galactosidilytica</name>
    <dbReference type="NCBI Taxonomy" id="217031"/>
    <lineage>
        <taxon>Bacteria</taxon>
        <taxon>Bacillati</taxon>
        <taxon>Bacillota</taxon>
        <taxon>Bacilli</taxon>
        <taxon>Bacillales</taxon>
        <taxon>Bacillaceae</taxon>
        <taxon>Lederbergia</taxon>
    </lineage>
</organism>
<accession>A0A0Q9Y8H6</accession>
<dbReference type="AlphaFoldDB" id="A0A0Q9Y8H6"/>
<keyword evidence="1" id="KW-0812">Transmembrane</keyword>
<keyword evidence="1" id="KW-1133">Transmembrane helix</keyword>
<protein>
    <submittedName>
        <fullName evidence="2">Uncharacterized protein</fullName>
    </submittedName>
</protein>
<sequence length="83" mass="9581">MRMSKNKSRKRLPFYGLLAILIFLFGIVIGLTPLQAPDKDKAKPSEVSFESTWGFLENKISHRNLIRLDQMNMRGSKMILSKQ</sequence>
<dbReference type="Proteomes" id="UP000053881">
    <property type="component" value="Unassembled WGS sequence"/>
</dbReference>